<evidence type="ECO:0000313" key="2">
    <source>
        <dbReference type="EMBL" id="SZF03133.1"/>
    </source>
</evidence>
<dbReference type="PANTHER" id="PTHR42068:SF1">
    <property type="entry name" value="YALI0B18964P"/>
    <property type="match status" value="1"/>
</dbReference>
<dbReference type="AlphaFoldDB" id="A0A383US14"/>
<feature type="region of interest" description="Disordered" evidence="1">
    <location>
        <begin position="1"/>
        <end position="22"/>
    </location>
</feature>
<feature type="compositionally biased region" description="Polar residues" evidence="1">
    <location>
        <begin position="255"/>
        <end position="268"/>
    </location>
</feature>
<feature type="compositionally biased region" description="Polar residues" evidence="1">
    <location>
        <begin position="81"/>
        <end position="115"/>
    </location>
</feature>
<feature type="region of interest" description="Disordered" evidence="1">
    <location>
        <begin position="780"/>
        <end position="849"/>
    </location>
</feature>
<feature type="region of interest" description="Disordered" evidence="1">
    <location>
        <begin position="39"/>
        <end position="136"/>
    </location>
</feature>
<dbReference type="VEuPathDB" id="FungiDB:BLGHR1_13922"/>
<evidence type="ECO:0000256" key="1">
    <source>
        <dbReference type="SAM" id="MobiDB-lite"/>
    </source>
</evidence>
<feature type="compositionally biased region" description="Polar residues" evidence="1">
    <location>
        <begin position="291"/>
        <end position="316"/>
    </location>
</feature>
<proteinExistence type="predicted"/>
<feature type="compositionally biased region" description="Basic and acidic residues" evidence="1">
    <location>
        <begin position="39"/>
        <end position="49"/>
    </location>
</feature>
<feature type="compositionally biased region" description="Acidic residues" evidence="1">
    <location>
        <begin position="466"/>
        <end position="480"/>
    </location>
</feature>
<feature type="compositionally biased region" description="Basic and acidic residues" evidence="1">
    <location>
        <begin position="218"/>
        <end position="230"/>
    </location>
</feature>
<feature type="region of interest" description="Disordered" evidence="1">
    <location>
        <begin position="555"/>
        <end position="591"/>
    </location>
</feature>
<organism evidence="2 3">
    <name type="scientific">Blumeria hordei</name>
    <name type="common">Barley powdery mildew</name>
    <name type="synonym">Blumeria graminis f. sp. hordei</name>
    <dbReference type="NCBI Taxonomy" id="2867405"/>
    <lineage>
        <taxon>Eukaryota</taxon>
        <taxon>Fungi</taxon>
        <taxon>Dikarya</taxon>
        <taxon>Ascomycota</taxon>
        <taxon>Pezizomycotina</taxon>
        <taxon>Leotiomycetes</taxon>
        <taxon>Erysiphales</taxon>
        <taxon>Erysiphaceae</taxon>
        <taxon>Blumeria</taxon>
    </lineage>
</organism>
<feature type="compositionally biased region" description="Polar residues" evidence="1">
    <location>
        <begin position="780"/>
        <end position="803"/>
    </location>
</feature>
<reference evidence="2 3" key="1">
    <citation type="submission" date="2017-11" db="EMBL/GenBank/DDBJ databases">
        <authorList>
            <person name="Kracher B."/>
        </authorList>
    </citation>
    <scope>NUCLEOTIDE SEQUENCE [LARGE SCALE GENOMIC DNA]</scope>
    <source>
        <strain evidence="2 3">RACE1</strain>
    </source>
</reference>
<dbReference type="Proteomes" id="UP000275772">
    <property type="component" value="Unassembled WGS sequence"/>
</dbReference>
<dbReference type="EMBL" id="UNSH01000046">
    <property type="protein sequence ID" value="SZF03133.1"/>
    <property type="molecule type" value="Genomic_DNA"/>
</dbReference>
<feature type="region of interest" description="Disordered" evidence="1">
    <location>
        <begin position="214"/>
        <end position="372"/>
    </location>
</feature>
<name>A0A383US14_BLUHO</name>
<feature type="compositionally biased region" description="Polar residues" evidence="1">
    <location>
        <begin position="177"/>
        <end position="191"/>
    </location>
</feature>
<evidence type="ECO:0000313" key="3">
    <source>
        <dbReference type="Proteomes" id="UP000275772"/>
    </source>
</evidence>
<gene>
    <name evidence="2" type="ORF">BLGHR1_13922</name>
</gene>
<feature type="region of interest" description="Disordered" evidence="1">
    <location>
        <begin position="149"/>
        <end position="202"/>
    </location>
</feature>
<feature type="region of interest" description="Disordered" evidence="1">
    <location>
        <begin position="423"/>
        <end position="480"/>
    </location>
</feature>
<sequence length="912" mass="99642">MPKFPKGFGRRKLTAPTVETPDEPVQIAEHSFKVFDRAEGAGKSFERGSKFSRASPISSERGNILPPEDDNLFENVGGNPGSSASNTLTSATDKSSRLSATSTVASSTIDNTQEWASPHDKPFTDIPPPPVSRLSAGFSLKNAGRAMSWVKQKPYPNKELPPSPPAVSEDEGLSMRSRAQTTSSYASTTVPTKYDEKDLDISLGGDFSDMFSAFAKKSNQEQKKECRGLRPESSPQAPSPRTYPAPLDLDKNKELSPSTNSCSGQRSSEGLMFGASPPPAHFRRSPDVPQITAQMAPRTSSPASSLSGNLKVSGSQDLGIKRGSMVRGRKLSSNDHMNPIDEDAQILHDSISASRRMADHSPKPQEKWTAPRVSQYKVDDDELAQWPTESIEAFSKNSIDERKASDDNLFDSTIIARANLALRFQERSPSPPRSRTPQTKVMTPAQFERYKQDQERIRNLRGDKVEDNEDEEEVYDDDDDAVEKARAVAKQRRKQEAHMAVYRQQMMKVIGETPEALAARPSMTISRSSPNLAILGQAEENEEEDEEVPLGILQAHGFPNKNKPPMRSIGSNPNLKAATSTPSGGLADPRLPVFARNLPHDPYYGSGIVQPMHRESMAFSGGLSANPVGAITNTSNNVRGLPPGGLVGVIATEERSRAMRRGSPIPQTDYPTQQMLNTAGPSPNIRGSTGSTFSNMGPVMPPQNSMGAMGLTPGDQAQIQMTQQMQQFMQMQMNFMQMMTHGGQQSAQPVQPVQPVPTLPEIPRPASAQLHQRSLTLANHNPNSWLNRSSTYTPSTHGGNNYAPSIAPSERSNIGLPGRYRPVSQAPMASNDKARASSLSGPIRGWDSRNATVPTRKAVKIRNSTNFESVSDEDEDEAWANMAREKKERKSGWKNKKSRDSSGLKEILGFSP</sequence>
<protein>
    <submittedName>
        <fullName evidence="2">Uncharacterized protein</fullName>
    </submittedName>
</protein>
<feature type="compositionally biased region" description="Polar residues" evidence="1">
    <location>
        <begin position="569"/>
        <end position="583"/>
    </location>
</feature>
<dbReference type="PANTHER" id="PTHR42068">
    <property type="entry name" value="YALI0B18964P"/>
    <property type="match status" value="1"/>
</dbReference>
<feature type="region of interest" description="Disordered" evidence="1">
    <location>
        <begin position="883"/>
        <end position="912"/>
    </location>
</feature>
<accession>A0A383US14</accession>
<feature type="compositionally biased region" description="Basic and acidic residues" evidence="1">
    <location>
        <begin position="356"/>
        <end position="366"/>
    </location>
</feature>
<feature type="compositionally biased region" description="Basic and acidic residues" evidence="1">
    <location>
        <begin position="448"/>
        <end position="465"/>
    </location>
</feature>